<organism evidence="1 2">
    <name type="scientific">Cetraspora pellucida</name>
    <dbReference type="NCBI Taxonomy" id="1433469"/>
    <lineage>
        <taxon>Eukaryota</taxon>
        <taxon>Fungi</taxon>
        <taxon>Fungi incertae sedis</taxon>
        <taxon>Mucoromycota</taxon>
        <taxon>Glomeromycotina</taxon>
        <taxon>Glomeromycetes</taxon>
        <taxon>Diversisporales</taxon>
        <taxon>Gigasporaceae</taxon>
        <taxon>Cetraspora</taxon>
    </lineage>
</organism>
<protein>
    <submittedName>
        <fullName evidence="1">15606_t:CDS:1</fullName>
    </submittedName>
</protein>
<comment type="caution">
    <text evidence="1">The sequence shown here is derived from an EMBL/GenBank/DDBJ whole genome shotgun (WGS) entry which is preliminary data.</text>
</comment>
<sequence length="44" mass="4850">VASKEDDIISTYLNLIYEEKAESKEDDDESDETSDDNISAAGSH</sequence>
<evidence type="ECO:0000313" key="1">
    <source>
        <dbReference type="EMBL" id="CAG8670803.1"/>
    </source>
</evidence>
<evidence type="ECO:0000313" key="2">
    <source>
        <dbReference type="Proteomes" id="UP000789366"/>
    </source>
</evidence>
<gene>
    <name evidence="1" type="ORF">SPELUC_LOCUS9651</name>
</gene>
<dbReference type="EMBL" id="CAJVPW010016547">
    <property type="protein sequence ID" value="CAG8670803.1"/>
    <property type="molecule type" value="Genomic_DNA"/>
</dbReference>
<reference evidence="1" key="1">
    <citation type="submission" date="2021-06" db="EMBL/GenBank/DDBJ databases">
        <authorList>
            <person name="Kallberg Y."/>
            <person name="Tangrot J."/>
            <person name="Rosling A."/>
        </authorList>
    </citation>
    <scope>NUCLEOTIDE SEQUENCE</scope>
    <source>
        <strain evidence="1">28 12/20/2015</strain>
    </source>
</reference>
<name>A0ACA9NR33_9GLOM</name>
<keyword evidence="2" id="KW-1185">Reference proteome</keyword>
<dbReference type="Proteomes" id="UP000789366">
    <property type="component" value="Unassembled WGS sequence"/>
</dbReference>
<accession>A0ACA9NR33</accession>
<proteinExistence type="predicted"/>
<feature type="non-terminal residue" evidence="1">
    <location>
        <position position="1"/>
    </location>
</feature>